<proteinExistence type="predicted"/>
<keyword evidence="1" id="KW-0175">Coiled coil</keyword>
<feature type="domain" description="FecR protein" evidence="2">
    <location>
        <begin position="196"/>
        <end position="288"/>
    </location>
</feature>
<dbReference type="KEGG" id="dmm:dnm_017440"/>
<dbReference type="AlphaFoldDB" id="A0A975BI41"/>
<evidence type="ECO:0000259" key="2">
    <source>
        <dbReference type="Pfam" id="PF04773"/>
    </source>
</evidence>
<dbReference type="InterPro" id="IPR013783">
    <property type="entry name" value="Ig-like_fold"/>
</dbReference>
<dbReference type="Proteomes" id="UP000663722">
    <property type="component" value="Chromosome"/>
</dbReference>
<dbReference type="Gene3D" id="2.60.40.10">
    <property type="entry name" value="Immunoglobulins"/>
    <property type="match status" value="2"/>
</dbReference>
<dbReference type="Pfam" id="PF04773">
    <property type="entry name" value="FecR"/>
    <property type="match status" value="1"/>
</dbReference>
<name>A0A975BI41_9BACT</name>
<protein>
    <recommendedName>
        <fullName evidence="2">FecR protein domain-containing protein</fullName>
    </recommendedName>
</protein>
<dbReference type="PANTHER" id="PTHR38731">
    <property type="entry name" value="LIPL45-RELATED LIPOPROTEIN-RELATED"/>
    <property type="match status" value="1"/>
</dbReference>
<dbReference type="InterPro" id="IPR006860">
    <property type="entry name" value="FecR"/>
</dbReference>
<organism evidence="3 4">
    <name type="scientific">Desulfonema magnum</name>
    <dbReference type="NCBI Taxonomy" id="45655"/>
    <lineage>
        <taxon>Bacteria</taxon>
        <taxon>Pseudomonadati</taxon>
        <taxon>Thermodesulfobacteriota</taxon>
        <taxon>Desulfobacteria</taxon>
        <taxon>Desulfobacterales</taxon>
        <taxon>Desulfococcaceae</taxon>
        <taxon>Desulfonema</taxon>
    </lineage>
</organism>
<evidence type="ECO:0000313" key="4">
    <source>
        <dbReference type="Proteomes" id="UP000663722"/>
    </source>
</evidence>
<evidence type="ECO:0000313" key="3">
    <source>
        <dbReference type="EMBL" id="QTA85730.1"/>
    </source>
</evidence>
<keyword evidence="4" id="KW-1185">Reference proteome</keyword>
<reference evidence="3" key="1">
    <citation type="journal article" date="2021" name="Microb. Physiol.">
        <title>Proteogenomic Insights into the Physiology of Marine, Sulfate-Reducing, Filamentous Desulfonema limicola and Desulfonema magnum.</title>
        <authorList>
            <person name="Schnaars V."/>
            <person name="Wohlbrand L."/>
            <person name="Scheve S."/>
            <person name="Hinrichs C."/>
            <person name="Reinhardt R."/>
            <person name="Rabus R."/>
        </authorList>
    </citation>
    <scope>NUCLEOTIDE SEQUENCE</scope>
    <source>
        <strain evidence="3">4be13</strain>
    </source>
</reference>
<accession>A0A975BI41</accession>
<dbReference type="Gene3D" id="1.20.5.490">
    <property type="entry name" value="Single helix bin"/>
    <property type="match status" value="1"/>
</dbReference>
<gene>
    <name evidence="3" type="ORF">dnm_017440</name>
</gene>
<evidence type="ECO:0000256" key="1">
    <source>
        <dbReference type="SAM" id="Coils"/>
    </source>
</evidence>
<dbReference type="Pfam" id="PF09136">
    <property type="entry name" value="Glucodextran_B"/>
    <property type="match status" value="1"/>
</dbReference>
<sequence>MVLVILEYSGIALFANVQLGNAAQDSAVITIKVEKNQSIRDISEKYLGNPDLWEDVLLANDLNRSEADKVHPGMMLHIPVRAISLAHSELKNSKILIGQATRNGAKLFAPDIIAKAIDLRDAALEKRTAGEWARCTKLAKASAAEAKKALNISIENQDVQAEAMVEYQQGNVQRRKPSDNLWKDVSRRDILMEGEKVRTLSASYAEILFRDDSRLQLKENAQALIRKMRENPLEDTQQTKVNLIEGDVFALLSGGKKDSRFNLDIEGIAMNIESRQFRVGRGKKETRIANYDKGKLEIEAKGKKVVLKENQGSVVPHNQEPSAPKELLPSPGLLKPADGDERFDLRTALTWEKVNGAESYLLELSYNASFSEIIWEEMIRCTAEGSVSHIKGMFPGHLGAGTFYWRVSAVSPDKLPGRPSKARFFRIIKDDTPPFLVILTPEDGAVFSETTLEISGNVEDGAAVTIQNQPADVTHGGKYRFRYELSEGENSIIVKAADRAGNISELKRTVTFVSGSKINLTFDASLHQIAHNHFLARHPGWFMLAGKTYPHALVTVRNSDRPDTIRPKSENVRKNPLIHNFSTTAQADAQGRFQMNLRITGQKEEFVIEVSSATGEVLKDRFTVETDTEAPVIHLTDEIPSATIKKKLSISGTVQGAVSLELETGNLKLGTGNWKLETGNLKLETRNWKLETRNLKLETRNSELETRNSELETRNSELETRNSELRHQVSSFKFQVSISKGINLLRFVARDRVGNVSLLEKTVLSDTEAPEFILWGALPRKVRGGEKVRLRVRARDAAGLVRTAPFTVTIGEYTHSGYMMRSSSPSLRDRGDVGEYIAWFRVPEKIKGKVKLKSITLSDYLGNTEEYHF</sequence>
<dbReference type="EMBL" id="CP061800">
    <property type="protein sequence ID" value="QTA85730.1"/>
    <property type="molecule type" value="Genomic_DNA"/>
</dbReference>
<feature type="coiled-coil region" evidence="1">
    <location>
        <begin position="694"/>
        <end position="728"/>
    </location>
</feature>